<feature type="domain" description="Response regulatory" evidence="2">
    <location>
        <begin position="6"/>
        <end position="137"/>
    </location>
</feature>
<proteinExistence type="predicted"/>
<dbReference type="SMART" id="SM00448">
    <property type="entry name" value="REC"/>
    <property type="match status" value="1"/>
</dbReference>
<dbReference type="InterPro" id="IPR052893">
    <property type="entry name" value="TCS_response_regulator"/>
</dbReference>
<dbReference type="EMBL" id="VKDB01000003">
    <property type="protein sequence ID" value="TSA87383.1"/>
    <property type="molecule type" value="Genomic_DNA"/>
</dbReference>
<keyword evidence="1" id="KW-0597">Phosphoprotein</keyword>
<dbReference type="AlphaFoldDB" id="A0A553V4G1"/>
<keyword evidence="4" id="KW-1185">Reference proteome</keyword>
<gene>
    <name evidence="3" type="ORF">FNU79_05425</name>
</gene>
<organism evidence="3 4">
    <name type="scientific">Deinococcus detaillensis</name>
    <dbReference type="NCBI Taxonomy" id="2592048"/>
    <lineage>
        <taxon>Bacteria</taxon>
        <taxon>Thermotogati</taxon>
        <taxon>Deinococcota</taxon>
        <taxon>Deinococci</taxon>
        <taxon>Deinococcales</taxon>
        <taxon>Deinococcaceae</taxon>
        <taxon>Deinococcus</taxon>
    </lineage>
</organism>
<evidence type="ECO:0000259" key="2">
    <source>
        <dbReference type="PROSITE" id="PS50110"/>
    </source>
</evidence>
<sequence>MQGHGRILLVDDNPNDLELALVAFEKSGRAPEVTVARSGQEAMRLLTRAVKPAVRAEQTVTHLPDVVLLDLNMPQMDGLAVLEAIRAQPGLEGLPVVILSTSREERDIRACYKRGASAYVVKPVEFEQFLTTLSATSDFWTRLNEHPQPIKQPESAEAPGSN</sequence>
<dbReference type="GO" id="GO:0000160">
    <property type="term" value="P:phosphorelay signal transduction system"/>
    <property type="evidence" value="ECO:0007669"/>
    <property type="project" value="InterPro"/>
</dbReference>
<dbReference type="Gene3D" id="3.40.50.2300">
    <property type="match status" value="1"/>
</dbReference>
<dbReference type="Proteomes" id="UP000316092">
    <property type="component" value="Unassembled WGS sequence"/>
</dbReference>
<reference evidence="3 4" key="1">
    <citation type="submission" date="2019-07" db="EMBL/GenBank/DDBJ databases">
        <title>Deinococcus detaillus sp. nov., isolated from humus soil in Antarctica.</title>
        <authorList>
            <person name="Zhang K."/>
        </authorList>
    </citation>
    <scope>NUCLEOTIDE SEQUENCE [LARGE SCALE GENOMIC DNA]</scope>
    <source>
        <strain evidence="3 4">H1</strain>
    </source>
</reference>
<dbReference type="PROSITE" id="PS50110">
    <property type="entry name" value="RESPONSE_REGULATORY"/>
    <property type="match status" value="1"/>
</dbReference>
<evidence type="ECO:0000256" key="1">
    <source>
        <dbReference type="PROSITE-ProRule" id="PRU00169"/>
    </source>
</evidence>
<protein>
    <submittedName>
        <fullName evidence="3">Response regulator</fullName>
    </submittedName>
</protein>
<evidence type="ECO:0000313" key="4">
    <source>
        <dbReference type="Proteomes" id="UP000316092"/>
    </source>
</evidence>
<dbReference type="CDD" id="cd17557">
    <property type="entry name" value="REC_Rcp-like"/>
    <property type="match status" value="1"/>
</dbReference>
<dbReference type="InterPro" id="IPR001789">
    <property type="entry name" value="Sig_transdc_resp-reg_receiver"/>
</dbReference>
<dbReference type="InterPro" id="IPR011006">
    <property type="entry name" value="CheY-like_superfamily"/>
</dbReference>
<comment type="caution">
    <text evidence="3">The sequence shown here is derived from an EMBL/GenBank/DDBJ whole genome shotgun (WGS) entry which is preliminary data.</text>
</comment>
<dbReference type="PANTHER" id="PTHR44520">
    <property type="entry name" value="RESPONSE REGULATOR RCP1-RELATED"/>
    <property type="match status" value="1"/>
</dbReference>
<name>A0A553V4G1_9DEIO</name>
<evidence type="ECO:0000313" key="3">
    <source>
        <dbReference type="EMBL" id="TSA87383.1"/>
    </source>
</evidence>
<feature type="modified residue" description="4-aspartylphosphate" evidence="1">
    <location>
        <position position="70"/>
    </location>
</feature>
<dbReference type="PANTHER" id="PTHR44520:SF2">
    <property type="entry name" value="RESPONSE REGULATOR RCP1"/>
    <property type="match status" value="1"/>
</dbReference>
<dbReference type="Pfam" id="PF00072">
    <property type="entry name" value="Response_reg"/>
    <property type="match status" value="1"/>
</dbReference>
<accession>A0A553V4G1</accession>
<dbReference type="OrthoDB" id="9785718at2"/>
<dbReference type="SUPFAM" id="SSF52172">
    <property type="entry name" value="CheY-like"/>
    <property type="match status" value="1"/>
</dbReference>